<dbReference type="GO" id="GO:0000460">
    <property type="term" value="P:maturation of 5.8S rRNA"/>
    <property type="evidence" value="ECO:0007669"/>
    <property type="project" value="TreeGrafter"/>
</dbReference>
<dbReference type="Gene3D" id="3.40.50.10480">
    <property type="entry name" value="Probable brix-domain ribosomal biogenesis protein"/>
    <property type="match status" value="1"/>
</dbReference>
<dbReference type="GO" id="GO:0000470">
    <property type="term" value="P:maturation of LSU-rRNA"/>
    <property type="evidence" value="ECO:0007669"/>
    <property type="project" value="TreeGrafter"/>
</dbReference>
<keyword evidence="4" id="KW-1185">Reference proteome</keyword>
<dbReference type="HOGENOM" id="CLU_040063_1_0_1"/>
<organism evidence="3 4">
    <name type="scientific">Cyanidioschyzon merolae (strain NIES-3377 / 10D)</name>
    <name type="common">Unicellular red alga</name>
    <dbReference type="NCBI Taxonomy" id="280699"/>
    <lineage>
        <taxon>Eukaryota</taxon>
        <taxon>Rhodophyta</taxon>
        <taxon>Bangiophyceae</taxon>
        <taxon>Cyanidiales</taxon>
        <taxon>Cyanidiaceae</taxon>
        <taxon>Cyanidioschyzon</taxon>
    </lineage>
</organism>
<dbReference type="Pfam" id="PF04427">
    <property type="entry name" value="Brix"/>
    <property type="match status" value="1"/>
</dbReference>
<dbReference type="PANTHER" id="PTHR22734:SF3">
    <property type="entry name" value="RIBOSOME PRODUCTION FACTOR 1"/>
    <property type="match status" value="1"/>
</dbReference>
<dbReference type="Proteomes" id="UP000007014">
    <property type="component" value="Chromosome 12"/>
</dbReference>
<dbReference type="OrthoDB" id="10253204at2759"/>
<reference evidence="3 4" key="2">
    <citation type="journal article" date="2007" name="BMC Biol.">
        <title>A 100%-complete sequence reveals unusually simple genomic features in the hot-spring red alga Cyanidioschyzon merolae.</title>
        <authorList>
            <person name="Nozaki H."/>
            <person name="Takano H."/>
            <person name="Misumi O."/>
            <person name="Terasawa K."/>
            <person name="Matsuzaki M."/>
            <person name="Maruyama S."/>
            <person name="Nishida K."/>
            <person name="Yagisawa F."/>
            <person name="Yoshida Y."/>
            <person name="Fujiwara T."/>
            <person name="Takio S."/>
            <person name="Tamura K."/>
            <person name="Chung S.J."/>
            <person name="Nakamura S."/>
            <person name="Kuroiwa H."/>
            <person name="Tanaka K."/>
            <person name="Sato N."/>
            <person name="Kuroiwa T."/>
        </authorList>
    </citation>
    <scope>NUCLEOTIDE SEQUENCE [LARGE SCALE GENOMIC DNA]</scope>
    <source>
        <strain evidence="3 4">10D</strain>
    </source>
</reference>
<evidence type="ECO:0000256" key="1">
    <source>
        <dbReference type="SAM" id="MobiDB-lite"/>
    </source>
</evidence>
<reference evidence="3 4" key="1">
    <citation type="journal article" date="2004" name="Nature">
        <title>Genome sequence of the ultrasmall unicellular red alga Cyanidioschyzon merolae 10D.</title>
        <authorList>
            <person name="Matsuzaki M."/>
            <person name="Misumi O."/>
            <person name="Shin-i T."/>
            <person name="Maruyama S."/>
            <person name="Takahara M."/>
            <person name="Miyagishima S."/>
            <person name="Mori T."/>
            <person name="Nishida K."/>
            <person name="Yagisawa F."/>
            <person name="Nishida K."/>
            <person name="Yoshida Y."/>
            <person name="Nishimura Y."/>
            <person name="Nakao S."/>
            <person name="Kobayashi T."/>
            <person name="Momoyama Y."/>
            <person name="Higashiyama T."/>
            <person name="Minoda A."/>
            <person name="Sano M."/>
            <person name="Nomoto H."/>
            <person name="Oishi K."/>
            <person name="Hayashi H."/>
            <person name="Ohta F."/>
            <person name="Nishizaka S."/>
            <person name="Haga S."/>
            <person name="Miura S."/>
            <person name="Morishita T."/>
            <person name="Kabeya Y."/>
            <person name="Terasawa K."/>
            <person name="Suzuki Y."/>
            <person name="Ishii Y."/>
            <person name="Asakawa S."/>
            <person name="Takano H."/>
            <person name="Ohta N."/>
            <person name="Kuroiwa H."/>
            <person name="Tanaka K."/>
            <person name="Shimizu N."/>
            <person name="Sugano S."/>
            <person name="Sato N."/>
            <person name="Nozaki H."/>
            <person name="Ogasawara N."/>
            <person name="Kohara Y."/>
            <person name="Kuroiwa T."/>
        </authorList>
    </citation>
    <scope>NUCLEOTIDE SEQUENCE [LARGE SCALE GENOMIC DNA]</scope>
    <source>
        <strain evidence="3 4">10D</strain>
    </source>
</reference>
<dbReference type="SMART" id="SM00879">
    <property type="entry name" value="Brix"/>
    <property type="match status" value="1"/>
</dbReference>
<sequence>MPRDRARRLARVERRALLLAERRKRRREAKARRKQRALQGEEPLQRPRTLESTRVYRPELDWEQEPPFGEEDIRAVLRGERRPRVLLTTSVQPTGRQIYDLIGDLLFLFPGSVYRERDQRTLEELCKAGIDQGFTDLWVIVQGKGLSLRYLQHVRLPDGPVYLYRLSSVVCSESIPHRGTPTPLPVEVVTCNFQTNLGRHIERSLSALFPHEGTPQSRQVVLVRNQRDYIFLRFYRYIFEASRDPEAAERVRVRTQELGPRFTLKLLSVRYPIDRSRVAFSWRRSRVVNTGKRVFAL</sequence>
<feature type="domain" description="Brix" evidence="2">
    <location>
        <begin position="84"/>
        <end position="275"/>
    </location>
</feature>
<dbReference type="InterPro" id="IPR007109">
    <property type="entry name" value="Brix"/>
</dbReference>
<dbReference type="InterPro" id="IPR044281">
    <property type="entry name" value="IMP4/RPF1"/>
</dbReference>
<dbReference type="GO" id="GO:0005730">
    <property type="term" value="C:nucleolus"/>
    <property type="evidence" value="ECO:0007669"/>
    <property type="project" value="TreeGrafter"/>
</dbReference>
<accession>M1V5L0</accession>
<dbReference type="GO" id="GO:0042134">
    <property type="term" value="F:rRNA primary transcript binding"/>
    <property type="evidence" value="ECO:0007669"/>
    <property type="project" value="InterPro"/>
</dbReference>
<dbReference type="AlphaFoldDB" id="M1V5L0"/>
<dbReference type="eggNOG" id="KOG2780">
    <property type="taxonomic scope" value="Eukaryota"/>
</dbReference>
<dbReference type="RefSeq" id="XP_005536891.1">
    <property type="nucleotide sequence ID" value="XM_005536834.1"/>
</dbReference>
<dbReference type="PROSITE" id="PS50833">
    <property type="entry name" value="BRIX"/>
    <property type="match status" value="1"/>
</dbReference>
<protein>
    <recommendedName>
        <fullName evidence="2">Brix domain-containing protein</fullName>
    </recommendedName>
</protein>
<dbReference type="SUPFAM" id="SSF52954">
    <property type="entry name" value="Class II aaRS ABD-related"/>
    <property type="match status" value="1"/>
</dbReference>
<proteinExistence type="predicted"/>
<name>M1V5L0_CYAM1</name>
<feature type="compositionally biased region" description="Basic residues" evidence="1">
    <location>
        <begin position="24"/>
        <end position="36"/>
    </location>
</feature>
<evidence type="ECO:0000313" key="4">
    <source>
        <dbReference type="Proteomes" id="UP000007014"/>
    </source>
</evidence>
<dbReference type="PANTHER" id="PTHR22734">
    <property type="entry name" value="U3 SMALL NUCLEOLAR RIBONUCLEOPROTEIN PROTEIN IMP4"/>
    <property type="match status" value="1"/>
</dbReference>
<dbReference type="GO" id="GO:0030687">
    <property type="term" value="C:preribosome, large subunit precursor"/>
    <property type="evidence" value="ECO:0007669"/>
    <property type="project" value="TreeGrafter"/>
</dbReference>
<dbReference type="GeneID" id="16994693"/>
<evidence type="ECO:0000313" key="3">
    <source>
        <dbReference type="EMBL" id="BAM80855.1"/>
    </source>
</evidence>
<gene>
    <name evidence="3" type="ORF">CYME_CML272C</name>
</gene>
<evidence type="ECO:0000259" key="2">
    <source>
        <dbReference type="PROSITE" id="PS50833"/>
    </source>
</evidence>
<feature type="region of interest" description="Disordered" evidence="1">
    <location>
        <begin position="24"/>
        <end position="50"/>
    </location>
</feature>
<dbReference type="OMA" id="AWIISNK"/>
<dbReference type="EMBL" id="AP006494">
    <property type="protein sequence ID" value="BAM80855.1"/>
    <property type="molecule type" value="Genomic_DNA"/>
</dbReference>
<dbReference type="STRING" id="280699.M1V5L0"/>
<dbReference type="Gramene" id="CML272CT">
    <property type="protein sequence ID" value="CML272CT"/>
    <property type="gene ID" value="CML272C"/>
</dbReference>
<dbReference type="KEGG" id="cme:CYME_CML272C"/>